<proteinExistence type="predicted"/>
<evidence type="ECO:0000256" key="1">
    <source>
        <dbReference type="SAM" id="SignalP"/>
    </source>
</evidence>
<dbReference type="GO" id="GO:0016853">
    <property type="term" value="F:isomerase activity"/>
    <property type="evidence" value="ECO:0007669"/>
    <property type="project" value="UniProtKB-KW"/>
</dbReference>
<dbReference type="EMBL" id="JACIJP010000004">
    <property type="protein sequence ID" value="MBB6124837.1"/>
    <property type="molecule type" value="Genomic_DNA"/>
</dbReference>
<evidence type="ECO:0000259" key="2">
    <source>
        <dbReference type="PROSITE" id="PS51352"/>
    </source>
</evidence>
<dbReference type="Gene3D" id="3.40.30.10">
    <property type="entry name" value="Glutaredoxin"/>
    <property type="match status" value="1"/>
</dbReference>
<feature type="signal peptide" evidence="1">
    <location>
        <begin position="1"/>
        <end position="26"/>
    </location>
</feature>
<dbReference type="Pfam" id="PF13899">
    <property type="entry name" value="Thioredoxin_7"/>
    <property type="match status" value="1"/>
</dbReference>
<dbReference type="InterPro" id="IPR013766">
    <property type="entry name" value="Thioredoxin_domain"/>
</dbReference>
<gene>
    <name evidence="3" type="ORF">FHS92_002590</name>
</gene>
<sequence length="173" mass="19027">MTHTPFRSFFLSGALTALILSSAAPAAPAPRVRISSIDQLQQPLPLPYNEKADADRAFAAAKGRAKARGKTLLVDLGGNWCGDCRVLAGIMNVPEVKAFLARHYEVVTIDVGRMDKNQQIPRRYGIEKLAGVPALLVIDPRTDRLINKDRIFALSDARHMTPQALADWLAQWV</sequence>
<feature type="domain" description="Thioredoxin" evidence="2">
    <location>
        <begin position="18"/>
        <end position="173"/>
    </location>
</feature>
<dbReference type="SUPFAM" id="SSF52833">
    <property type="entry name" value="Thioredoxin-like"/>
    <property type="match status" value="1"/>
</dbReference>
<keyword evidence="1" id="KW-0732">Signal</keyword>
<organism evidence="3 4">
    <name type="scientific">Sphingobium subterraneum</name>
    <dbReference type="NCBI Taxonomy" id="627688"/>
    <lineage>
        <taxon>Bacteria</taxon>
        <taxon>Pseudomonadati</taxon>
        <taxon>Pseudomonadota</taxon>
        <taxon>Alphaproteobacteria</taxon>
        <taxon>Sphingomonadales</taxon>
        <taxon>Sphingomonadaceae</taxon>
        <taxon>Sphingobium</taxon>
    </lineage>
</organism>
<dbReference type="RefSeq" id="WP_184081135.1">
    <property type="nucleotide sequence ID" value="NZ_JACIJP010000004.1"/>
</dbReference>
<feature type="chain" id="PRO_5032623783" evidence="1">
    <location>
        <begin position="27"/>
        <end position="173"/>
    </location>
</feature>
<name>A0A841J1Y8_9SPHN</name>
<dbReference type="PROSITE" id="PS51352">
    <property type="entry name" value="THIOREDOXIN_2"/>
    <property type="match status" value="1"/>
</dbReference>
<accession>A0A841J1Y8</accession>
<protein>
    <submittedName>
        <fullName evidence="3">Thiol-disulfide isomerase/thioredoxin</fullName>
    </submittedName>
</protein>
<comment type="caution">
    <text evidence="3">The sequence shown here is derived from an EMBL/GenBank/DDBJ whole genome shotgun (WGS) entry which is preliminary data.</text>
</comment>
<evidence type="ECO:0000313" key="4">
    <source>
        <dbReference type="Proteomes" id="UP000552700"/>
    </source>
</evidence>
<keyword evidence="4" id="KW-1185">Reference proteome</keyword>
<dbReference type="CDD" id="cd02947">
    <property type="entry name" value="TRX_family"/>
    <property type="match status" value="1"/>
</dbReference>
<evidence type="ECO:0000313" key="3">
    <source>
        <dbReference type="EMBL" id="MBB6124837.1"/>
    </source>
</evidence>
<reference evidence="3 4" key="1">
    <citation type="submission" date="2020-08" db="EMBL/GenBank/DDBJ databases">
        <title>Genomic Encyclopedia of Type Strains, Phase IV (KMG-IV): sequencing the most valuable type-strain genomes for metagenomic binning, comparative biology and taxonomic classification.</title>
        <authorList>
            <person name="Goeker M."/>
        </authorList>
    </citation>
    <scope>NUCLEOTIDE SEQUENCE [LARGE SCALE GENOMIC DNA]</scope>
    <source>
        <strain evidence="3 4">DSM 102255</strain>
    </source>
</reference>
<keyword evidence="3" id="KW-0413">Isomerase</keyword>
<dbReference type="AlphaFoldDB" id="A0A841J1Y8"/>
<dbReference type="InterPro" id="IPR036249">
    <property type="entry name" value="Thioredoxin-like_sf"/>
</dbReference>
<dbReference type="Proteomes" id="UP000552700">
    <property type="component" value="Unassembled WGS sequence"/>
</dbReference>